<organism evidence="7 8">
    <name type="scientific">Paramarasmius palmivorus</name>
    <dbReference type="NCBI Taxonomy" id="297713"/>
    <lineage>
        <taxon>Eukaryota</taxon>
        <taxon>Fungi</taxon>
        <taxon>Dikarya</taxon>
        <taxon>Basidiomycota</taxon>
        <taxon>Agaricomycotina</taxon>
        <taxon>Agaricomycetes</taxon>
        <taxon>Agaricomycetidae</taxon>
        <taxon>Agaricales</taxon>
        <taxon>Marasmiineae</taxon>
        <taxon>Marasmiaceae</taxon>
        <taxon>Paramarasmius</taxon>
    </lineage>
</organism>
<protein>
    <submittedName>
        <fullName evidence="7">Uncharacterized protein</fullName>
    </submittedName>
</protein>
<evidence type="ECO:0000256" key="3">
    <source>
        <dbReference type="ARBA" id="ARBA00022989"/>
    </source>
</evidence>
<feature type="compositionally biased region" description="Pro residues" evidence="5">
    <location>
        <begin position="318"/>
        <end position="328"/>
    </location>
</feature>
<feature type="compositionally biased region" description="Basic and acidic residues" evidence="5">
    <location>
        <begin position="192"/>
        <end position="214"/>
    </location>
</feature>
<evidence type="ECO:0000256" key="5">
    <source>
        <dbReference type="SAM" id="MobiDB-lite"/>
    </source>
</evidence>
<reference evidence="7 8" key="1">
    <citation type="submission" date="2024-01" db="EMBL/GenBank/DDBJ databases">
        <title>A draft genome for a cacao thread blight-causing isolate of Paramarasmius palmivorus.</title>
        <authorList>
            <person name="Baruah I.K."/>
            <person name="Bukari Y."/>
            <person name="Amoako-Attah I."/>
            <person name="Meinhardt L.W."/>
            <person name="Bailey B.A."/>
            <person name="Cohen S.P."/>
        </authorList>
    </citation>
    <scope>NUCLEOTIDE SEQUENCE [LARGE SCALE GENOMIC DNA]</scope>
    <source>
        <strain evidence="7 8">GH-12</strain>
    </source>
</reference>
<feature type="compositionally biased region" description="Gly residues" evidence="5">
    <location>
        <begin position="387"/>
        <end position="396"/>
    </location>
</feature>
<evidence type="ECO:0000256" key="6">
    <source>
        <dbReference type="SAM" id="Phobius"/>
    </source>
</evidence>
<evidence type="ECO:0000313" key="8">
    <source>
        <dbReference type="Proteomes" id="UP001383192"/>
    </source>
</evidence>
<sequence length="793" mass="84019">MAAPTQQYPSWLTTVVSETTDEAGNVGLETSVMYLPLTYYGPSIPLGTDWTYGGLTSPASTSTEPTTETTAIPTTTENTSTLPTTTAIPTSSIPTSISPTSSLPTTSTQPTSPLPPTATSSPSSISRGQLIGIIVGTVLGSVFLFITLLTFFLCWYRKRRRRQETLYSFRERTPPSPTESDYHFVSRSEASLHDAARRNGDRAPGEGSPRHSGEEADPFLQPSSRHGSHDNTQSSKGSSSTGSGYGTVLPKPSAPGPETGPYAYMLASGDRHILSKDELRRLDEVDEEEEPYNPYSPQHQSHPTPPSAYHDPFSRQPYPEPLMPPPRLVDPSRSSSRLSQHSGTSAVVMTAQREKLRAEAPQVISSSPSQASSATVTGKRNSATGSGLLGSLGLAGLGARIMGSASSRGSSRRNSYAPIDSEADRFTDMPPRMRERLTVNQGERPISSVSAKSGKSGETIYHSLPGTPLMPPARTLGHSSSNLSREFGVLPRSSGGVGDTPSTDRTQPPTAYEDTTLSSTATAPTSSGDVDILDLPAPRTVPSFTSLSASVPSTMDDKDKKKFPYPPGLLSMPAPEAWQETQGTTPSPGSFAASGYSHQALDDAPPRAPPDWAAIRRASELAVTDSLEDRRGTFGLSPALYQPSQPAHSEAASLHSHLSPSTGSGSSGHKQDHSGSSSSRRTGLSHTLSHSGSISEDSQQSRSYRIRGPGSLSPFGARSQSPRLSAVVEPPREEPYAPLSARSRTPPLSLFPGIGLAPTPPPAAFTNRRASPNAADIQSVPWAGGLGENWNPT</sequence>
<feature type="region of interest" description="Disordered" evidence="5">
    <location>
        <begin position="192"/>
        <end position="264"/>
    </location>
</feature>
<dbReference type="Proteomes" id="UP001383192">
    <property type="component" value="Unassembled WGS sequence"/>
</dbReference>
<dbReference type="EMBL" id="JAYKXP010000044">
    <property type="protein sequence ID" value="KAK7037819.1"/>
    <property type="molecule type" value="Genomic_DNA"/>
</dbReference>
<feature type="compositionally biased region" description="Low complexity" evidence="5">
    <location>
        <begin position="646"/>
        <end position="689"/>
    </location>
</feature>
<feature type="compositionally biased region" description="Polar residues" evidence="5">
    <location>
        <begin position="500"/>
        <end position="509"/>
    </location>
</feature>
<evidence type="ECO:0000313" key="7">
    <source>
        <dbReference type="EMBL" id="KAK7037819.1"/>
    </source>
</evidence>
<evidence type="ECO:0000256" key="1">
    <source>
        <dbReference type="ARBA" id="ARBA00004167"/>
    </source>
</evidence>
<feature type="region of interest" description="Disordered" evidence="5">
    <location>
        <begin position="57"/>
        <end position="124"/>
    </location>
</feature>
<feature type="transmembrane region" description="Helical" evidence="6">
    <location>
        <begin position="130"/>
        <end position="156"/>
    </location>
</feature>
<dbReference type="PANTHER" id="PTHR15549:SF30">
    <property type="entry name" value="MID2 DOMAIN-CONTAINING PROTEIN"/>
    <property type="match status" value="1"/>
</dbReference>
<feature type="compositionally biased region" description="Low complexity" evidence="5">
    <location>
        <begin position="515"/>
        <end position="527"/>
    </location>
</feature>
<comment type="caution">
    <text evidence="7">The sequence shown here is derived from an EMBL/GenBank/DDBJ whole genome shotgun (WGS) entry which is preliminary data.</text>
</comment>
<comment type="subcellular location">
    <subcellularLocation>
        <location evidence="1">Membrane</location>
        <topology evidence="1">Single-pass membrane protein</topology>
    </subcellularLocation>
</comment>
<feature type="compositionally biased region" description="Low complexity" evidence="5">
    <location>
        <begin position="329"/>
        <end position="339"/>
    </location>
</feature>
<dbReference type="AlphaFoldDB" id="A0AAW0CFE2"/>
<dbReference type="PANTHER" id="PTHR15549">
    <property type="entry name" value="PAIRED IMMUNOGLOBULIN-LIKE TYPE 2 RECEPTOR"/>
    <property type="match status" value="1"/>
</dbReference>
<feature type="region of interest" description="Disordered" evidence="5">
    <location>
        <begin position="285"/>
        <end position="793"/>
    </location>
</feature>
<feature type="compositionally biased region" description="Low complexity" evidence="5">
    <location>
        <begin position="397"/>
        <end position="417"/>
    </location>
</feature>
<feature type="compositionally biased region" description="Polar residues" evidence="5">
    <location>
        <begin position="542"/>
        <end position="553"/>
    </location>
</feature>
<proteinExistence type="predicted"/>
<evidence type="ECO:0000256" key="2">
    <source>
        <dbReference type="ARBA" id="ARBA00022692"/>
    </source>
</evidence>
<dbReference type="GO" id="GO:0071944">
    <property type="term" value="C:cell periphery"/>
    <property type="evidence" value="ECO:0007669"/>
    <property type="project" value="UniProtKB-ARBA"/>
</dbReference>
<keyword evidence="8" id="KW-1185">Reference proteome</keyword>
<name>A0AAW0CFE2_9AGAR</name>
<accession>A0AAW0CFE2</accession>
<feature type="compositionally biased region" description="Basic and acidic residues" evidence="5">
    <location>
        <begin position="422"/>
        <end position="437"/>
    </location>
</feature>
<feature type="compositionally biased region" description="Low complexity" evidence="5">
    <location>
        <begin position="361"/>
        <end position="377"/>
    </location>
</feature>
<dbReference type="GO" id="GO:0016020">
    <property type="term" value="C:membrane"/>
    <property type="evidence" value="ECO:0007669"/>
    <property type="project" value="UniProtKB-SubCell"/>
</dbReference>
<keyword evidence="3 6" id="KW-1133">Transmembrane helix</keyword>
<gene>
    <name evidence="7" type="ORF">VNI00_010780</name>
</gene>
<keyword evidence="2 6" id="KW-0812">Transmembrane</keyword>
<feature type="compositionally biased region" description="Polar residues" evidence="5">
    <location>
        <begin position="221"/>
        <end position="233"/>
    </location>
</feature>
<feature type="compositionally biased region" description="Polar residues" evidence="5">
    <location>
        <begin position="690"/>
        <end position="703"/>
    </location>
</feature>
<evidence type="ECO:0000256" key="4">
    <source>
        <dbReference type="ARBA" id="ARBA00023136"/>
    </source>
</evidence>
<dbReference type="InterPro" id="IPR051694">
    <property type="entry name" value="Immunoregulatory_rcpt-like"/>
</dbReference>
<keyword evidence="4 6" id="KW-0472">Membrane</keyword>
<feature type="compositionally biased region" description="Polar residues" evidence="5">
    <location>
        <begin position="579"/>
        <end position="588"/>
    </location>
</feature>